<keyword evidence="3" id="KW-1185">Reference proteome</keyword>
<dbReference type="RefSeq" id="XP_397501.4">
    <property type="nucleotide sequence ID" value="XM_397501.6"/>
</dbReference>
<dbReference type="AlphaFoldDB" id="A0A7M7R8N2"/>
<organism evidence="2">
    <name type="scientific">Apis mellifera</name>
    <name type="common">Honeybee</name>
    <dbReference type="NCBI Taxonomy" id="7460"/>
    <lineage>
        <taxon>Eukaryota</taxon>
        <taxon>Metazoa</taxon>
        <taxon>Ecdysozoa</taxon>
        <taxon>Arthropoda</taxon>
        <taxon>Hexapoda</taxon>
        <taxon>Insecta</taxon>
        <taxon>Pterygota</taxon>
        <taxon>Neoptera</taxon>
        <taxon>Endopterygota</taxon>
        <taxon>Hymenoptera</taxon>
        <taxon>Apocrita</taxon>
        <taxon>Aculeata</taxon>
        <taxon>Apoidea</taxon>
        <taxon>Anthophila</taxon>
        <taxon>Apidae</taxon>
        <taxon>Apis</taxon>
    </lineage>
</organism>
<dbReference type="KEGG" id="ame:408473"/>
<evidence type="ECO:0000313" key="3">
    <source>
        <dbReference type="Proteomes" id="UP000005203"/>
    </source>
</evidence>
<sequence>MRDTSDMMSEDSLSEDTMMDCEGDAGGLDELVDLATDVADSSPTIRDAAERLLTLLGVDEEGDEESLVSSSSSSEDEGVELDGEEDEEAEREGGRLLHQLAATLANELKQCRERQRAATTTDPVVAADHTCLRSKGGASDCRDAASPFKRERRRDGDGECAAAASGKRQRRRPPRRPDARSRIGQEGGVERTGQVLASSWNAGWDACATEAVRYLVEDEGLPPHHPTVLAMKDHLEVQRERAFLRYAA</sequence>
<feature type="compositionally biased region" description="Acidic residues" evidence="1">
    <location>
        <begin position="8"/>
        <end position="23"/>
    </location>
</feature>
<feature type="compositionally biased region" description="Acidic residues" evidence="1">
    <location>
        <begin position="74"/>
        <end position="90"/>
    </location>
</feature>
<dbReference type="EnsemblMetazoa" id="XM_397501">
    <property type="protein sequence ID" value="XP_397501"/>
    <property type="gene ID" value="LOC408473"/>
</dbReference>
<feature type="region of interest" description="Disordered" evidence="1">
    <location>
        <begin position="1"/>
        <end position="26"/>
    </location>
</feature>
<feature type="region of interest" description="Disordered" evidence="1">
    <location>
        <begin position="134"/>
        <end position="190"/>
    </location>
</feature>
<evidence type="ECO:0000256" key="1">
    <source>
        <dbReference type="SAM" id="MobiDB-lite"/>
    </source>
</evidence>
<accession>A0A7M7R8N2</accession>
<proteinExistence type="predicted"/>
<dbReference type="Proteomes" id="UP000005203">
    <property type="component" value="Linkage group LG14"/>
</dbReference>
<gene>
    <name evidence="4" type="primary">LOC408473</name>
</gene>
<dbReference type="SUPFAM" id="SSF158457">
    <property type="entry name" value="Orange domain-like"/>
    <property type="match status" value="1"/>
</dbReference>
<dbReference type="SMR" id="A0A7M7R8N2"/>
<dbReference type="GeneID" id="408473"/>
<reference evidence="2" key="1">
    <citation type="submission" date="2021-01" db="UniProtKB">
        <authorList>
            <consortium name="EnsemblMetazoa"/>
        </authorList>
    </citation>
    <scope>IDENTIFICATION</scope>
    <source>
        <strain evidence="2">DH4</strain>
    </source>
</reference>
<evidence type="ECO:0000313" key="2">
    <source>
        <dbReference type="EnsemblMetazoa" id="XP_397501"/>
    </source>
</evidence>
<accession>A0A8B9B5Y4</accession>
<name>A0A7M7R8N2_APIME</name>
<protein>
    <submittedName>
        <fullName evidence="4">Uncharacterized protein LOC408473</fullName>
    </submittedName>
</protein>
<reference evidence="4" key="2">
    <citation type="submission" date="2025-04" db="UniProtKB">
        <authorList>
            <consortium name="RefSeq"/>
        </authorList>
    </citation>
    <scope>IDENTIFICATION</scope>
    <source>
        <strain evidence="4">DH4</strain>
        <tissue evidence="4">Whole body</tissue>
    </source>
</reference>
<evidence type="ECO:0000313" key="4">
    <source>
        <dbReference type="RefSeq" id="XP_397501.4"/>
    </source>
</evidence>
<dbReference type="OrthoDB" id="7693256at2759"/>
<feature type="region of interest" description="Disordered" evidence="1">
    <location>
        <begin position="56"/>
        <end position="95"/>
    </location>
</feature>